<dbReference type="NCBIfam" id="TIGR00254">
    <property type="entry name" value="GGDEF"/>
    <property type="match status" value="1"/>
</dbReference>
<evidence type="ECO:0000259" key="1">
    <source>
        <dbReference type="PROSITE" id="PS50112"/>
    </source>
</evidence>
<dbReference type="InterPro" id="IPR003018">
    <property type="entry name" value="GAF"/>
</dbReference>
<dbReference type="InterPro" id="IPR000014">
    <property type="entry name" value="PAS"/>
</dbReference>
<dbReference type="OrthoDB" id="23692at2"/>
<gene>
    <name evidence="5" type="ORF">CLV92_102351</name>
</gene>
<evidence type="ECO:0000313" key="6">
    <source>
        <dbReference type="Proteomes" id="UP000239485"/>
    </source>
</evidence>
<dbReference type="PROSITE" id="PS50883">
    <property type="entry name" value="EAL"/>
    <property type="match status" value="1"/>
</dbReference>
<dbReference type="PANTHER" id="PTHR44757:SF4">
    <property type="entry name" value="DIGUANYLATE CYCLASE DGCE-RELATED"/>
    <property type="match status" value="1"/>
</dbReference>
<dbReference type="InterPro" id="IPR043128">
    <property type="entry name" value="Rev_trsase/Diguanyl_cyclase"/>
</dbReference>
<protein>
    <submittedName>
        <fullName evidence="5">PAS domain S-box-containing protein/diguanylate cyclase (GGDEF)-like protein</fullName>
    </submittedName>
</protein>
<dbReference type="SUPFAM" id="SSF55073">
    <property type="entry name" value="Nucleotide cyclase"/>
    <property type="match status" value="1"/>
</dbReference>
<keyword evidence="6" id="KW-1185">Reference proteome</keyword>
<dbReference type="EMBL" id="PTJD01000002">
    <property type="protein sequence ID" value="PPK98198.1"/>
    <property type="molecule type" value="Genomic_DNA"/>
</dbReference>
<proteinExistence type="predicted"/>
<accession>A0A2S6IVG5</accession>
<dbReference type="CDD" id="cd01949">
    <property type="entry name" value="GGDEF"/>
    <property type="match status" value="1"/>
</dbReference>
<dbReference type="InterPro" id="IPR035965">
    <property type="entry name" value="PAS-like_dom_sf"/>
</dbReference>
<dbReference type="CDD" id="cd00130">
    <property type="entry name" value="PAS"/>
    <property type="match status" value="1"/>
</dbReference>
<dbReference type="Gene3D" id="3.20.20.450">
    <property type="entry name" value="EAL domain"/>
    <property type="match status" value="1"/>
</dbReference>
<dbReference type="SUPFAM" id="SSF55785">
    <property type="entry name" value="PYP-like sensor domain (PAS domain)"/>
    <property type="match status" value="2"/>
</dbReference>
<dbReference type="Gene3D" id="3.30.450.40">
    <property type="match status" value="1"/>
</dbReference>
<dbReference type="Proteomes" id="UP000239485">
    <property type="component" value="Unassembled WGS sequence"/>
</dbReference>
<evidence type="ECO:0000259" key="3">
    <source>
        <dbReference type="PROSITE" id="PS50883"/>
    </source>
</evidence>
<dbReference type="InterPro" id="IPR001610">
    <property type="entry name" value="PAC"/>
</dbReference>
<reference evidence="5 6" key="1">
    <citation type="submission" date="2018-02" db="EMBL/GenBank/DDBJ databases">
        <title>Genomic Encyclopedia of Archaeal and Bacterial Type Strains, Phase II (KMG-II): from individual species to whole genera.</title>
        <authorList>
            <person name="Goeker M."/>
        </authorList>
    </citation>
    <scope>NUCLEOTIDE SEQUENCE [LARGE SCALE GENOMIC DNA]</scope>
    <source>
        <strain evidence="5 6">DSM 22857</strain>
    </source>
</reference>
<dbReference type="InterPro" id="IPR029016">
    <property type="entry name" value="GAF-like_dom_sf"/>
</dbReference>
<dbReference type="FunFam" id="3.30.70.270:FF:000001">
    <property type="entry name" value="Diguanylate cyclase domain protein"/>
    <property type="match status" value="1"/>
</dbReference>
<comment type="caution">
    <text evidence="5">The sequence shown here is derived from an EMBL/GenBank/DDBJ whole genome shotgun (WGS) entry which is preliminary data.</text>
</comment>
<dbReference type="InterPro" id="IPR013655">
    <property type="entry name" value="PAS_fold_3"/>
</dbReference>
<dbReference type="SMART" id="SM00091">
    <property type="entry name" value="PAS"/>
    <property type="match status" value="2"/>
</dbReference>
<dbReference type="InterPro" id="IPR000700">
    <property type="entry name" value="PAS-assoc_C"/>
</dbReference>
<dbReference type="PROSITE" id="PS50113">
    <property type="entry name" value="PAC"/>
    <property type="match status" value="1"/>
</dbReference>
<feature type="domain" description="EAL" evidence="3">
    <location>
        <begin position="612"/>
        <end position="860"/>
    </location>
</feature>
<dbReference type="PANTHER" id="PTHR44757">
    <property type="entry name" value="DIGUANYLATE CYCLASE DGCP"/>
    <property type="match status" value="1"/>
</dbReference>
<dbReference type="SMART" id="SM00065">
    <property type="entry name" value="GAF"/>
    <property type="match status" value="1"/>
</dbReference>
<dbReference type="FunFam" id="3.20.20.450:FF:000001">
    <property type="entry name" value="Cyclic di-GMP phosphodiesterase yahA"/>
    <property type="match status" value="1"/>
</dbReference>
<evidence type="ECO:0000313" key="5">
    <source>
        <dbReference type="EMBL" id="PPK98198.1"/>
    </source>
</evidence>
<feature type="domain" description="PAS" evidence="1">
    <location>
        <begin position="13"/>
        <end position="83"/>
    </location>
</feature>
<name>A0A2S6IVG5_9ACTN</name>
<dbReference type="InterPro" id="IPR000160">
    <property type="entry name" value="GGDEF_dom"/>
</dbReference>
<feature type="domain" description="GGDEF" evidence="4">
    <location>
        <begin position="471"/>
        <end position="604"/>
    </location>
</feature>
<dbReference type="SUPFAM" id="SSF141868">
    <property type="entry name" value="EAL domain-like"/>
    <property type="match status" value="1"/>
</dbReference>
<dbReference type="InterPro" id="IPR001633">
    <property type="entry name" value="EAL_dom"/>
</dbReference>
<dbReference type="NCBIfam" id="TIGR00229">
    <property type="entry name" value="sensory_box"/>
    <property type="match status" value="1"/>
</dbReference>
<dbReference type="SMART" id="SM00052">
    <property type="entry name" value="EAL"/>
    <property type="match status" value="1"/>
</dbReference>
<evidence type="ECO:0000259" key="2">
    <source>
        <dbReference type="PROSITE" id="PS50113"/>
    </source>
</evidence>
<organism evidence="5 6">
    <name type="scientific">Kineococcus xinjiangensis</name>
    <dbReference type="NCBI Taxonomy" id="512762"/>
    <lineage>
        <taxon>Bacteria</taxon>
        <taxon>Bacillati</taxon>
        <taxon>Actinomycetota</taxon>
        <taxon>Actinomycetes</taxon>
        <taxon>Kineosporiales</taxon>
        <taxon>Kineosporiaceae</taxon>
        <taxon>Kineococcus</taxon>
    </lineage>
</organism>
<dbReference type="RefSeq" id="WP_158257130.1">
    <property type="nucleotide sequence ID" value="NZ_PTJD01000002.1"/>
</dbReference>
<dbReference type="PROSITE" id="PS50887">
    <property type="entry name" value="GGDEF"/>
    <property type="match status" value="1"/>
</dbReference>
<dbReference type="CDD" id="cd01948">
    <property type="entry name" value="EAL"/>
    <property type="match status" value="1"/>
</dbReference>
<dbReference type="Pfam" id="PF08447">
    <property type="entry name" value="PAS_3"/>
    <property type="match status" value="1"/>
</dbReference>
<sequence length="860" mass="92749">MSPSPDPAEPDATRPDAAPLLDDLDEVVFRTDAAGNWTFLSSAWTRLTGFTVEETLGTNFLDYVHQDEVERTLALFGAVVSGGAVHCHHEGRYRTSAGGYRHVRLRAKVLRDEQGGVVGNVGTLVDVTAERLGAQAAAEHAHLLELVAAGGAAFDDLPIGVVELAPDLRVRRCTPALRQLIGPAVEGGAPLSRLGDVLRPTGGGPVLLGPHGMVATAAATGRAQHADLAFRNRAGGEHEFRVTVLALQSAQERVLTLVLQDVSERRRAERQQSAVSELGGLALAGMDLPDLFARTAAAVRGVLGVTHCEVLERADDEGTLLTRATSGWAAPDFPHVLDRAELEGTIVPAGDAASLLCDLTATVHHSEERRRALAWWRRRGIAGTAAVVVGGTASCFGFLCVQTTTPRAFTADEVAFMSSVAHVVAAAVERRRTEEWIRHRALHDPLTGLANRVLLHDRLHHALAAQQRDGNRLALLLVDLDRFKEVNDTLGHDVGDRVLQVVAERLRQQFRETDTVARLGGDEFAVLLDPVSGRRYAERLAAELRKQIRRPIAVEGLTLHLEGSVGVTLAPDHGEEPVGLLKRADVAMYRAKQHGTGVETYEADADLNRPERLGYGGALREALDCGQLQVHYQPKRDLRTGELAGVEALARWQHPTQGLIPPDSFIPLAEQTGLIRPLTAHVLAAALEQAARWAAAGLRLHVAVNVSARSLHDGSLVDEVVQQLEQTRTPASALELELTESAVMSNPEQAMAVAARLRELGVRMALDDFGTGYSSLAYLRDLPVDVLKIDRSFLQDLSTNCRNVSIVRSVIDLGHNLGMRVVAEGVETPEALDLLQDLGCDQGQGYLFGRPVPAADLVHP</sequence>
<dbReference type="SMART" id="SM00086">
    <property type="entry name" value="PAC"/>
    <property type="match status" value="1"/>
</dbReference>
<dbReference type="PROSITE" id="PS50112">
    <property type="entry name" value="PAS"/>
    <property type="match status" value="1"/>
</dbReference>
<dbReference type="SUPFAM" id="SSF55781">
    <property type="entry name" value="GAF domain-like"/>
    <property type="match status" value="1"/>
</dbReference>
<dbReference type="InterPro" id="IPR035919">
    <property type="entry name" value="EAL_sf"/>
</dbReference>
<dbReference type="InterPro" id="IPR029787">
    <property type="entry name" value="Nucleotide_cyclase"/>
</dbReference>
<dbReference type="Gene3D" id="3.30.450.20">
    <property type="entry name" value="PAS domain"/>
    <property type="match status" value="2"/>
</dbReference>
<dbReference type="Pfam" id="PF00563">
    <property type="entry name" value="EAL"/>
    <property type="match status" value="1"/>
</dbReference>
<dbReference type="SMART" id="SM00267">
    <property type="entry name" value="GGDEF"/>
    <property type="match status" value="1"/>
</dbReference>
<dbReference type="Pfam" id="PF01590">
    <property type="entry name" value="GAF"/>
    <property type="match status" value="1"/>
</dbReference>
<dbReference type="Pfam" id="PF00990">
    <property type="entry name" value="GGDEF"/>
    <property type="match status" value="1"/>
</dbReference>
<evidence type="ECO:0000259" key="4">
    <source>
        <dbReference type="PROSITE" id="PS50887"/>
    </source>
</evidence>
<dbReference type="Gene3D" id="3.30.70.270">
    <property type="match status" value="1"/>
</dbReference>
<dbReference type="InterPro" id="IPR052155">
    <property type="entry name" value="Biofilm_reg_signaling"/>
</dbReference>
<dbReference type="AlphaFoldDB" id="A0A2S6IVG5"/>
<feature type="domain" description="PAC" evidence="2">
    <location>
        <begin position="87"/>
        <end position="139"/>
    </location>
</feature>